<keyword evidence="2" id="KW-0732">Signal</keyword>
<evidence type="ECO:0000313" key="3">
    <source>
        <dbReference type="EMBL" id="CAE7566834.1"/>
    </source>
</evidence>
<dbReference type="OrthoDB" id="272077at2759"/>
<reference evidence="3" key="1">
    <citation type="submission" date="2021-02" db="EMBL/GenBank/DDBJ databases">
        <authorList>
            <person name="Dougan E. K."/>
            <person name="Rhodes N."/>
            <person name="Thang M."/>
            <person name="Chan C."/>
        </authorList>
    </citation>
    <scope>NUCLEOTIDE SEQUENCE</scope>
</reference>
<feature type="chain" id="PRO_5032889904" evidence="2">
    <location>
        <begin position="20"/>
        <end position="760"/>
    </location>
</feature>
<comment type="similarity">
    <text evidence="1">Belongs to the sel-1 family.</text>
</comment>
<accession>A0A812U9W5</accession>
<dbReference type="InterPro" id="IPR006597">
    <property type="entry name" value="Sel1-like"/>
</dbReference>
<dbReference type="InterPro" id="IPR011990">
    <property type="entry name" value="TPR-like_helical_dom_sf"/>
</dbReference>
<protein>
    <submittedName>
        <fullName evidence="3">SEL1L protein</fullName>
    </submittedName>
</protein>
<sequence>MKSGHLFLCIAWCLRHVSAADVARKVERLLEELVRPGAVEAKEGLDFASVKEELEASGSHGCLAMLNLFGVADGQGELRLPKGFPRDATVGRRHLAKAVATPRAQEDPWSFTLLGLLLSVGSPEVAGLQLEVVAGPQVVVRNPEALLEEPGSAASSPKDGKEAFDSVGAAFWEAAERKEPLGSIVFASLVRRGLTDVPISWTRPQADAEDKSLLHRIPDLLGGKLDAVASERACRALSTLITPARDASANEEPLLDKAALTWKAWRHRERRLPSDEDWQQTKEYVDHVKHGAEVMQQPQSMRELAALHFQGHTEAKLAQNKTLAESYWTQAAREGDVWSAWHAALSYLRDGKVEVAGPYLDMVGNSSAAPLAFMALHFKFRFGVGQTKDPTQAGQFLKAAADFGNSNAQLILAHSYMGYTHGNMEGVYPPGGPDKAAALVYYKVAAANGRLVPKLNAGLLIAQGADPSIPERDVQCAVAYRELAEVVHAAHPSAHLLFAHARRSFMLGDLLGARLRFALLSDAGFVMAHLNLAWLWDQEARKQASFWGFWGRWSASHSPVVPASLAALYYRRAAAAGHVPSMTEVSVRLLKEADLAGMAGTSETVVALQAAAFRWTALAAERGDGRAIFDQAYLLQFGIGTRQDEQLSRKLYGKLLGGSSGWSARVAALSWMGLTAARTYFLKTWDGLRPLLGSLGSLASLRLPHWATRQVQGTEVTEEDRAAHALFARGRRLQACSLHAGGYVVSGRLIFWRCAVNAPT</sequence>
<evidence type="ECO:0000256" key="1">
    <source>
        <dbReference type="ARBA" id="ARBA00038101"/>
    </source>
</evidence>
<dbReference type="EMBL" id="CAJNDS010002695">
    <property type="protein sequence ID" value="CAE7566834.1"/>
    <property type="molecule type" value="Genomic_DNA"/>
</dbReference>
<dbReference type="Gene3D" id="1.25.40.10">
    <property type="entry name" value="Tetratricopeptide repeat domain"/>
    <property type="match status" value="1"/>
</dbReference>
<dbReference type="PANTHER" id="PTHR11102">
    <property type="entry name" value="SEL-1-LIKE PROTEIN"/>
    <property type="match status" value="1"/>
</dbReference>
<proteinExistence type="inferred from homology"/>
<dbReference type="InterPro" id="IPR050767">
    <property type="entry name" value="Sel1_AlgK"/>
</dbReference>
<dbReference type="Proteomes" id="UP000604046">
    <property type="component" value="Unassembled WGS sequence"/>
</dbReference>
<dbReference type="AlphaFoldDB" id="A0A812U9W5"/>
<evidence type="ECO:0000313" key="4">
    <source>
        <dbReference type="Proteomes" id="UP000604046"/>
    </source>
</evidence>
<name>A0A812U9W5_9DINO</name>
<dbReference type="PANTHER" id="PTHR11102:SF160">
    <property type="entry name" value="ERAD-ASSOCIATED E3 UBIQUITIN-PROTEIN LIGASE COMPONENT HRD3"/>
    <property type="match status" value="1"/>
</dbReference>
<dbReference type="Pfam" id="PF08238">
    <property type="entry name" value="Sel1"/>
    <property type="match status" value="6"/>
</dbReference>
<keyword evidence="4" id="KW-1185">Reference proteome</keyword>
<organism evidence="3 4">
    <name type="scientific">Symbiodinium natans</name>
    <dbReference type="NCBI Taxonomy" id="878477"/>
    <lineage>
        <taxon>Eukaryota</taxon>
        <taxon>Sar</taxon>
        <taxon>Alveolata</taxon>
        <taxon>Dinophyceae</taxon>
        <taxon>Suessiales</taxon>
        <taxon>Symbiodiniaceae</taxon>
        <taxon>Symbiodinium</taxon>
    </lineage>
</organism>
<dbReference type="SMART" id="SM00671">
    <property type="entry name" value="SEL1"/>
    <property type="match status" value="4"/>
</dbReference>
<comment type="caution">
    <text evidence="3">The sequence shown here is derived from an EMBL/GenBank/DDBJ whole genome shotgun (WGS) entry which is preliminary data.</text>
</comment>
<dbReference type="SUPFAM" id="SSF81901">
    <property type="entry name" value="HCP-like"/>
    <property type="match status" value="2"/>
</dbReference>
<feature type="signal peptide" evidence="2">
    <location>
        <begin position="1"/>
        <end position="19"/>
    </location>
</feature>
<gene>
    <name evidence="3" type="primary">SEL1L</name>
    <name evidence="3" type="ORF">SNAT2548_LOCUS32144</name>
</gene>
<evidence type="ECO:0000256" key="2">
    <source>
        <dbReference type="SAM" id="SignalP"/>
    </source>
</evidence>